<dbReference type="InterPro" id="IPR039361">
    <property type="entry name" value="Cyclin"/>
</dbReference>
<feature type="domain" description="Cyclin-like" evidence="9">
    <location>
        <begin position="136"/>
        <end position="220"/>
    </location>
</feature>
<feature type="domain" description="Cyclin C-terminal" evidence="10">
    <location>
        <begin position="128"/>
        <end position="251"/>
    </location>
</feature>
<evidence type="ECO:0000313" key="11">
    <source>
        <dbReference type="EMBL" id="CAJ1973436.1"/>
    </source>
</evidence>
<dbReference type="Gramene" id="rna-AYBTSS11_LOCUS25497">
    <property type="protein sequence ID" value="CAJ1973436.1"/>
    <property type="gene ID" value="gene-AYBTSS11_LOCUS25497"/>
</dbReference>
<proteinExistence type="inferred from homology"/>
<dbReference type="InterPro" id="IPR004367">
    <property type="entry name" value="Cyclin_C-dom"/>
</dbReference>
<dbReference type="Gene3D" id="1.10.472.10">
    <property type="entry name" value="Cyclin-like"/>
    <property type="match status" value="2"/>
</dbReference>
<comment type="subunit">
    <text evidence="2">Interacts with the CDC2 protein kinase to form a serine/threonine kinase holoenzyme complex also known as maturation promoting factor (MPF). The cyclin subunit imparts substrate specificity to the complex.</text>
</comment>
<dbReference type="GO" id="GO:0044772">
    <property type="term" value="P:mitotic cell cycle phase transition"/>
    <property type="evidence" value="ECO:0007669"/>
    <property type="project" value="InterPro"/>
</dbReference>
<dbReference type="InterPro" id="IPR046965">
    <property type="entry name" value="Cyclin_A/B-like"/>
</dbReference>
<dbReference type="PROSITE" id="PS00292">
    <property type="entry name" value="CYCLINS"/>
    <property type="match status" value="1"/>
</dbReference>
<evidence type="ECO:0000256" key="2">
    <source>
        <dbReference type="ARBA" id="ARBA00011177"/>
    </source>
</evidence>
<evidence type="ECO:0000256" key="4">
    <source>
        <dbReference type="ARBA" id="ARBA00023127"/>
    </source>
</evidence>
<feature type="domain" description="Cyclin-like" evidence="9">
    <location>
        <begin position="35"/>
        <end position="119"/>
    </location>
</feature>
<dbReference type="FunFam" id="1.10.472.10:FF:000001">
    <property type="entry name" value="G2/mitotic-specific cyclin"/>
    <property type="match status" value="1"/>
</dbReference>
<evidence type="ECO:0000256" key="8">
    <source>
        <dbReference type="SAM" id="MobiDB-lite"/>
    </source>
</evidence>
<keyword evidence="4 7" id="KW-0195">Cyclin</keyword>
<dbReference type="InterPro" id="IPR006671">
    <property type="entry name" value="Cyclin_N"/>
</dbReference>
<dbReference type="Pfam" id="PF00134">
    <property type="entry name" value="Cyclin_N"/>
    <property type="match status" value="1"/>
</dbReference>
<evidence type="ECO:0000256" key="7">
    <source>
        <dbReference type="RuleBase" id="RU000383"/>
    </source>
</evidence>
<evidence type="ECO:0000313" key="12">
    <source>
        <dbReference type="Proteomes" id="UP001189624"/>
    </source>
</evidence>
<evidence type="ECO:0000256" key="5">
    <source>
        <dbReference type="ARBA" id="ARBA00023306"/>
    </source>
</evidence>
<name>A0AA86SV80_9FABA</name>
<dbReference type="GO" id="GO:0016538">
    <property type="term" value="F:cyclin-dependent protein serine/threonine kinase regulator activity"/>
    <property type="evidence" value="ECO:0007669"/>
    <property type="project" value="InterPro"/>
</dbReference>
<evidence type="ECO:0000256" key="3">
    <source>
        <dbReference type="ARBA" id="ARBA00022618"/>
    </source>
</evidence>
<keyword evidence="3" id="KW-0132">Cell division</keyword>
<comment type="similarity">
    <text evidence="1">Belongs to the cyclin family. Cyclin AB subfamily.</text>
</comment>
<dbReference type="SMART" id="SM00385">
    <property type="entry name" value="CYCLIN"/>
    <property type="match status" value="2"/>
</dbReference>
<protein>
    <recommendedName>
        <fullName evidence="6">B-like cyclin</fullName>
    </recommendedName>
</protein>
<evidence type="ECO:0000259" key="9">
    <source>
        <dbReference type="SMART" id="SM00385"/>
    </source>
</evidence>
<evidence type="ECO:0000256" key="1">
    <source>
        <dbReference type="ARBA" id="ARBA00006955"/>
    </source>
</evidence>
<dbReference type="Pfam" id="PF02984">
    <property type="entry name" value="Cyclin_C"/>
    <property type="match status" value="1"/>
</dbReference>
<reference evidence="11" key="1">
    <citation type="submission" date="2023-10" db="EMBL/GenBank/DDBJ databases">
        <authorList>
            <person name="Domelevo Entfellner J.-B."/>
        </authorList>
    </citation>
    <scope>NUCLEOTIDE SEQUENCE</scope>
</reference>
<dbReference type="InterPro" id="IPR013763">
    <property type="entry name" value="Cyclin-like_dom"/>
</dbReference>
<dbReference type="Proteomes" id="UP001189624">
    <property type="component" value="Chromosome 9"/>
</dbReference>
<dbReference type="SUPFAM" id="SSF47954">
    <property type="entry name" value="Cyclin-like"/>
    <property type="match status" value="2"/>
</dbReference>
<dbReference type="PIRSF" id="PIRSF001771">
    <property type="entry name" value="Cyclin_A_B_D_E"/>
    <property type="match status" value="1"/>
</dbReference>
<keyword evidence="5" id="KW-0131">Cell cycle</keyword>
<feature type="compositionally biased region" description="Basic and acidic residues" evidence="8">
    <location>
        <begin position="269"/>
        <end position="278"/>
    </location>
</feature>
<dbReference type="AlphaFoldDB" id="A0AA86SV80"/>
<dbReference type="FunFam" id="1.10.472.10:FF:000220">
    <property type="entry name" value="Cyclin superfamily protein, putative"/>
    <property type="match status" value="1"/>
</dbReference>
<dbReference type="SMART" id="SM01332">
    <property type="entry name" value="Cyclin_C"/>
    <property type="match status" value="1"/>
</dbReference>
<accession>A0AA86SV80</accession>
<dbReference type="InterPro" id="IPR036915">
    <property type="entry name" value="Cyclin-like_sf"/>
</dbReference>
<sequence>MLLVSGMQKKRRPVVDYIEKVQRTVTPYMRADLVDWLVDLAVRYDLLSDTLHLCVSYIDKYLSVKPVIQSNLMLLGVSSMFIASKYEEIDPPSLKDFCDITDNICDQTEVVKMEAKILKSLNFEMGNPTAITFLRVFLGSVSEKQKTPNLKIEFLASYFAELSLLDYDCIRFLPSIVAASAIFLARFIIEPEVHPWTSSLCECSGYKPVELKECVLILHNLYLSRKAESFQAVKKKYKQHKFKFVANLPSPPHVPSYYFEDHSHIDEGKLNPKPDEISKPSAQSTMIP</sequence>
<dbReference type="GO" id="GO:0051301">
    <property type="term" value="P:cell division"/>
    <property type="evidence" value="ECO:0007669"/>
    <property type="project" value="UniProtKB-KW"/>
</dbReference>
<dbReference type="EMBL" id="OY731406">
    <property type="protein sequence ID" value="CAJ1973436.1"/>
    <property type="molecule type" value="Genomic_DNA"/>
</dbReference>
<organism evidence="11 12">
    <name type="scientific">Sphenostylis stenocarpa</name>
    <dbReference type="NCBI Taxonomy" id="92480"/>
    <lineage>
        <taxon>Eukaryota</taxon>
        <taxon>Viridiplantae</taxon>
        <taxon>Streptophyta</taxon>
        <taxon>Embryophyta</taxon>
        <taxon>Tracheophyta</taxon>
        <taxon>Spermatophyta</taxon>
        <taxon>Magnoliopsida</taxon>
        <taxon>eudicotyledons</taxon>
        <taxon>Gunneridae</taxon>
        <taxon>Pentapetalae</taxon>
        <taxon>rosids</taxon>
        <taxon>fabids</taxon>
        <taxon>Fabales</taxon>
        <taxon>Fabaceae</taxon>
        <taxon>Papilionoideae</taxon>
        <taxon>50 kb inversion clade</taxon>
        <taxon>NPAAA clade</taxon>
        <taxon>indigoferoid/millettioid clade</taxon>
        <taxon>Phaseoleae</taxon>
        <taxon>Sphenostylis</taxon>
    </lineage>
</organism>
<evidence type="ECO:0000256" key="6">
    <source>
        <dbReference type="ARBA" id="ARBA00032263"/>
    </source>
</evidence>
<keyword evidence="12" id="KW-1185">Reference proteome</keyword>
<dbReference type="PANTHER" id="PTHR10177">
    <property type="entry name" value="CYCLINS"/>
    <property type="match status" value="1"/>
</dbReference>
<dbReference type="InterPro" id="IPR048258">
    <property type="entry name" value="Cyclins_cyclin-box"/>
</dbReference>
<gene>
    <name evidence="11" type="ORF">AYBTSS11_LOCUS25497</name>
</gene>
<feature type="region of interest" description="Disordered" evidence="8">
    <location>
        <begin position="269"/>
        <end position="288"/>
    </location>
</feature>
<evidence type="ECO:0000259" key="10">
    <source>
        <dbReference type="SMART" id="SM01332"/>
    </source>
</evidence>